<feature type="region of interest" description="Disordered" evidence="1">
    <location>
        <begin position="159"/>
        <end position="215"/>
    </location>
</feature>
<dbReference type="Proteomes" id="UP000775213">
    <property type="component" value="Unassembled WGS sequence"/>
</dbReference>
<dbReference type="AlphaFoldDB" id="A0AAV7HKG8"/>
<evidence type="ECO:0000256" key="1">
    <source>
        <dbReference type="SAM" id="MobiDB-lite"/>
    </source>
</evidence>
<reference evidence="2 3" key="1">
    <citation type="journal article" date="2021" name="Hortic Res">
        <title>Chromosome-scale assembly of the Dendrobium chrysotoxum genome enhances the understanding of orchid evolution.</title>
        <authorList>
            <person name="Zhang Y."/>
            <person name="Zhang G.Q."/>
            <person name="Zhang D."/>
            <person name="Liu X.D."/>
            <person name="Xu X.Y."/>
            <person name="Sun W.H."/>
            <person name="Yu X."/>
            <person name="Zhu X."/>
            <person name="Wang Z.W."/>
            <person name="Zhao X."/>
            <person name="Zhong W.Y."/>
            <person name="Chen H."/>
            <person name="Yin W.L."/>
            <person name="Huang T."/>
            <person name="Niu S.C."/>
            <person name="Liu Z.J."/>
        </authorList>
    </citation>
    <scope>NUCLEOTIDE SEQUENCE [LARGE SCALE GENOMIC DNA]</scope>
    <source>
        <strain evidence="2">Lindl</strain>
    </source>
</reference>
<accession>A0AAV7HKG8</accession>
<gene>
    <name evidence="2" type="ORF">IEQ34_003247</name>
</gene>
<protein>
    <submittedName>
        <fullName evidence="2">Uncharacterized protein</fullName>
    </submittedName>
</protein>
<evidence type="ECO:0000313" key="3">
    <source>
        <dbReference type="Proteomes" id="UP000775213"/>
    </source>
</evidence>
<proteinExistence type="predicted"/>
<organism evidence="2 3">
    <name type="scientific">Dendrobium chrysotoxum</name>
    <name type="common">Orchid</name>
    <dbReference type="NCBI Taxonomy" id="161865"/>
    <lineage>
        <taxon>Eukaryota</taxon>
        <taxon>Viridiplantae</taxon>
        <taxon>Streptophyta</taxon>
        <taxon>Embryophyta</taxon>
        <taxon>Tracheophyta</taxon>
        <taxon>Spermatophyta</taxon>
        <taxon>Magnoliopsida</taxon>
        <taxon>Liliopsida</taxon>
        <taxon>Asparagales</taxon>
        <taxon>Orchidaceae</taxon>
        <taxon>Epidendroideae</taxon>
        <taxon>Malaxideae</taxon>
        <taxon>Dendrobiinae</taxon>
        <taxon>Dendrobium</taxon>
    </lineage>
</organism>
<comment type="caution">
    <text evidence="2">The sequence shown here is derived from an EMBL/GenBank/DDBJ whole genome shotgun (WGS) entry which is preliminary data.</text>
</comment>
<dbReference type="EMBL" id="JAGFBR010000004">
    <property type="protein sequence ID" value="KAH0468214.1"/>
    <property type="molecule type" value="Genomic_DNA"/>
</dbReference>
<keyword evidence="3" id="KW-1185">Reference proteome</keyword>
<name>A0AAV7HKG8_DENCH</name>
<sequence>MPRVFILLTRASALALLASHSSLASLLCPIILSSSSFPSKMLTICLMFGLLSAFDSVHAVPSLTILSTSFLSKLPSNLSSAISSAGRLLASIPHHLLTNSASGLRRSTAGLPHTISSTTTPKLYTSAAVVAFPVSMYSGDMYPNIPRAEELRTVDATWGPPFSLRERNSARAKQPSRGLRSGSRNTEEEVKHSRSKRLYDAVTLPPGEDGGGRGVVPVEKAATEDATRGIVVDDEHLTMFRAPAA</sequence>
<evidence type="ECO:0000313" key="2">
    <source>
        <dbReference type="EMBL" id="KAH0468214.1"/>
    </source>
</evidence>